<feature type="domain" description="Hemicentin/VWA7 galactose-binding" evidence="5">
    <location>
        <begin position="221"/>
        <end position="315"/>
    </location>
</feature>
<dbReference type="InterPro" id="IPR036465">
    <property type="entry name" value="vWFA_dom_sf"/>
</dbReference>
<evidence type="ECO:0000259" key="5">
    <source>
        <dbReference type="Pfam" id="PF23560"/>
    </source>
</evidence>
<dbReference type="Proteomes" id="UP001152562">
    <property type="component" value="Unassembled WGS sequence"/>
</dbReference>
<dbReference type="InterPro" id="IPR056475">
    <property type="entry name" value="GBD_Hemicentin/VWA7"/>
</dbReference>
<dbReference type="InterPro" id="IPR052577">
    <property type="entry name" value="VWA7"/>
</dbReference>
<dbReference type="Gene3D" id="3.40.50.410">
    <property type="entry name" value="von Willebrand factor, type A domain"/>
    <property type="match status" value="1"/>
</dbReference>
<sequence>MPKRPSGRTAERTPRLANFSRTLIITLIGEGRMFSAEGGKGSLVFVFDTTWSMSNDLRQLKNGAEMILKTALEESNVIADFVFVPFHDPAVGPPTVTKDKEVLKAALQEIQVYGGGDCPEMSLGGIQMALNVSRPQSYIYVFTDATAFDHHLIGQVLDAVQRKQSQVVFVLTGHCNDLQKPTYKVYQQIAAASAGQVFTLNKTNVHKVLDFVRSSIIGRSVNLVSTVNLPGYNHTQKIPIDSSVNEVTVSVSGAKPQIRVVNPSGKELTGPPQLVATLDLSEILIVKVVEPEPGNWSITVGSSAEHSVKVVGLSNLTFSHGFSVLPPSSMAETSYRPLQVVSSNRIHCNHAIVSSSLNETIEQLLSKFWGFEEVPKKSIISEDESECEKHFLANTIRDKEGRFCVKLPLKELVDCLGGSYNLAKKRFINLEKRFKRNPNLKSKYIEFIREYAELGHLSVSNYNSSPVPRPAYYLCHHAVIRQESESTKLRVVFDGSASSTSGYSLNDILIVGPNVQDTLFSILMRARQYKYLLTGDK</sequence>
<keyword evidence="3" id="KW-0732">Signal</keyword>
<dbReference type="GO" id="GO:0005576">
    <property type="term" value="C:extracellular region"/>
    <property type="evidence" value="ECO:0007669"/>
    <property type="project" value="UniProtKB-SubCell"/>
</dbReference>
<evidence type="ECO:0000256" key="2">
    <source>
        <dbReference type="ARBA" id="ARBA00022525"/>
    </source>
</evidence>
<evidence type="ECO:0000259" key="6">
    <source>
        <dbReference type="Pfam" id="PF25106"/>
    </source>
</evidence>
<evidence type="ECO:0000256" key="3">
    <source>
        <dbReference type="ARBA" id="ARBA00022729"/>
    </source>
</evidence>
<reference evidence="7" key="1">
    <citation type="submission" date="2022-05" db="EMBL/GenBank/DDBJ databases">
        <authorList>
            <person name="Okamura Y."/>
        </authorList>
    </citation>
    <scope>NUCLEOTIDE SEQUENCE</scope>
</reference>
<dbReference type="CDD" id="cd00198">
    <property type="entry name" value="vWFA"/>
    <property type="match status" value="1"/>
</dbReference>
<dbReference type="Pfam" id="PF23560">
    <property type="entry name" value="GBD_Hemicentin"/>
    <property type="match status" value="1"/>
</dbReference>
<dbReference type="PANTHER" id="PTHR14905">
    <property type="entry name" value="NG37"/>
    <property type="match status" value="1"/>
</dbReference>
<feature type="domain" description="Hemicentin-1-like von Willebrand factor A" evidence="6">
    <location>
        <begin position="42"/>
        <end position="202"/>
    </location>
</feature>
<keyword evidence="2" id="KW-0964">Secreted</keyword>
<dbReference type="SUPFAM" id="SSF53300">
    <property type="entry name" value="vWA-like"/>
    <property type="match status" value="1"/>
</dbReference>
<keyword evidence="8" id="KW-1185">Reference proteome</keyword>
<evidence type="ECO:0008006" key="9">
    <source>
        <dbReference type="Google" id="ProtNLM"/>
    </source>
</evidence>
<evidence type="ECO:0000313" key="8">
    <source>
        <dbReference type="Proteomes" id="UP001152562"/>
    </source>
</evidence>
<dbReference type="GO" id="GO:0032991">
    <property type="term" value="C:protein-containing complex"/>
    <property type="evidence" value="ECO:0007669"/>
    <property type="project" value="UniProtKB-ARBA"/>
</dbReference>
<keyword evidence="4" id="KW-0325">Glycoprotein</keyword>
<gene>
    <name evidence="7" type="ORF">PIBRA_LOCUS11143</name>
</gene>
<dbReference type="Pfam" id="PF25106">
    <property type="entry name" value="VWA_4"/>
    <property type="match status" value="1"/>
</dbReference>
<evidence type="ECO:0000313" key="7">
    <source>
        <dbReference type="EMBL" id="CAH4035033.1"/>
    </source>
</evidence>
<protein>
    <recommendedName>
        <fullName evidence="9">VWFA domain-containing protein</fullName>
    </recommendedName>
</protein>
<organism evidence="7 8">
    <name type="scientific">Pieris brassicae</name>
    <name type="common">White butterfly</name>
    <name type="synonym">Large white butterfly</name>
    <dbReference type="NCBI Taxonomy" id="7116"/>
    <lineage>
        <taxon>Eukaryota</taxon>
        <taxon>Metazoa</taxon>
        <taxon>Ecdysozoa</taxon>
        <taxon>Arthropoda</taxon>
        <taxon>Hexapoda</taxon>
        <taxon>Insecta</taxon>
        <taxon>Pterygota</taxon>
        <taxon>Neoptera</taxon>
        <taxon>Endopterygota</taxon>
        <taxon>Lepidoptera</taxon>
        <taxon>Glossata</taxon>
        <taxon>Ditrysia</taxon>
        <taxon>Papilionoidea</taxon>
        <taxon>Pieridae</taxon>
        <taxon>Pierinae</taxon>
        <taxon>Pieris</taxon>
    </lineage>
</organism>
<comment type="subcellular location">
    <subcellularLocation>
        <location evidence="1">Secreted</location>
    </subcellularLocation>
</comment>
<dbReference type="AlphaFoldDB" id="A0A9P0TPZ9"/>
<proteinExistence type="predicted"/>
<dbReference type="EMBL" id="CALOZG010000042">
    <property type="protein sequence ID" value="CAH4035033.1"/>
    <property type="molecule type" value="Genomic_DNA"/>
</dbReference>
<dbReference type="PANTHER" id="PTHR14905:SF7">
    <property type="entry name" value="VON WILLEBRAND FACTOR A DOMAIN-CONTAINING PROTEIN 7"/>
    <property type="match status" value="1"/>
</dbReference>
<comment type="caution">
    <text evidence="7">The sequence shown here is derived from an EMBL/GenBank/DDBJ whole genome shotgun (WGS) entry which is preliminary data.</text>
</comment>
<dbReference type="InterPro" id="IPR056861">
    <property type="entry name" value="HMCN1-like_VWA"/>
</dbReference>
<evidence type="ECO:0000256" key="1">
    <source>
        <dbReference type="ARBA" id="ARBA00004613"/>
    </source>
</evidence>
<name>A0A9P0TPZ9_PIEBR</name>
<accession>A0A9P0TPZ9</accession>
<evidence type="ECO:0000256" key="4">
    <source>
        <dbReference type="ARBA" id="ARBA00023180"/>
    </source>
</evidence>